<dbReference type="AlphaFoldDB" id="A0A1B1Y665"/>
<dbReference type="Pfam" id="PF25292">
    <property type="entry name" value="Beta-prop_CGLA"/>
    <property type="match status" value="1"/>
</dbReference>
<sequence length="978" mass="110121">MRVLKLNFKYFVAFLLIVSNLQYGFSQKVFDFEDQGLDWSFKNSSYWKVNTEQSVSGSYALKYTVPENLTYEVPAITSIDTELTIQKVRTAIIGDKTQIIANSYEGTVLSVGFDGAILWKNKLSGFMNHDIWCADLTGDGNDEVLAANADGNLYCIDANGKLLWTFKTNHQNKPPMYAVCVVHDNGTPYVVCGGLDLSIYYISATGDLVKEIKSSTYSVEKPWGDNQPPSFVHYANFLRPVKKADGTEMLVVLGSNNHMQDRGSLYFFDVLENTPFKITGIEAPTVIGEFKVSDHDNDGVQEILLGTSGHHNTMSTIRFNIIDDSLEAYDLTKLGFGYSVTQPEFINDEGVEKYMFLVGQFMFLVDTDLDPESQEKLETKYSYNDMWKDPVSGKIILASSESGGSNIHIIDTQITGWKGAYEELKPKGKLEEIINNTEKTRNQLANYQKPESERDPLPVYLMTPDIDSGLSKTTADHIIANYNSPLFLGGSHMSVAEDWDRSAMENEKYKNKRDGRRNYTLTQQGAIDHITPWYTGKPGIAYWGGHGNDPYMFQRSTTEQIIDFANGKKTVLIYPELEDHSDDFAWVLNDLFYPLANYASDKNANIFVRTKHNFWQGNAYLPMWSRLLSGEFSNVFVPSMEETTDKAMDISIAGRAGIWASGATDSWGTRAVPDNPSFDRSRQFSNQRLPNHFLRHLIYHMANGAQYINNLAVDSDYISILWELVAKGALYIPKTNEIVSYSPVHLSMFEPDEHYLLEGSSAKWSTYYNSDFEDNNPFVFSRQNATWMASPVTSWDFSSYAGGVKDRRQNYLPNYPHGLVLITPPQSGAYVDATAPRGSLTSHLHPLYQNIMKEYYTDGRYYYSADKTQQMNADTYASVIKNDLKDSEQLIPLTVTGEVAWVVAQTSPTNLRLTVIDGGYLNPSEKKAIVKFQSVQPTNMKDILDGKTFDINSPSAVEVTIPCGGFRFIDITLSSPLN</sequence>
<evidence type="ECO:0000259" key="1">
    <source>
        <dbReference type="Pfam" id="PF25290"/>
    </source>
</evidence>
<dbReference type="SUPFAM" id="SSF50998">
    <property type="entry name" value="Quinoprotein alcohol dehydrogenase-like"/>
    <property type="match status" value="1"/>
</dbReference>
<feature type="domain" description="Lambda-carrageenase beta-propeller" evidence="3">
    <location>
        <begin position="99"/>
        <end position="410"/>
    </location>
</feature>
<proteinExistence type="predicted"/>
<dbReference type="Gene3D" id="2.130.10.10">
    <property type="entry name" value="YVTN repeat-like/Quinoprotein amine dehydrogenase"/>
    <property type="match status" value="1"/>
</dbReference>
<evidence type="ECO:0008006" key="6">
    <source>
        <dbReference type="Google" id="ProtNLM"/>
    </source>
</evidence>
<organism evidence="4 5">
    <name type="scientific">Wenyingzhuangia fucanilytica</name>
    <dbReference type="NCBI Taxonomy" id="1790137"/>
    <lineage>
        <taxon>Bacteria</taxon>
        <taxon>Pseudomonadati</taxon>
        <taxon>Bacteroidota</taxon>
        <taxon>Flavobacteriia</taxon>
        <taxon>Flavobacteriales</taxon>
        <taxon>Flavobacteriaceae</taxon>
        <taxon>Wenyingzhuangia</taxon>
    </lineage>
</organism>
<accession>A0A1B1Y665</accession>
<reference evidence="4 5" key="1">
    <citation type="submission" date="2016-02" db="EMBL/GenBank/DDBJ databases">
        <authorList>
            <person name="Wen L."/>
            <person name="He K."/>
            <person name="Yang H."/>
        </authorList>
    </citation>
    <scope>NUCLEOTIDE SEQUENCE [LARGE SCALE GENOMIC DNA]</scope>
    <source>
        <strain evidence="4 5">CZ1127</strain>
    </source>
</reference>
<dbReference type="Pfam" id="PF25291">
    <property type="entry name" value="CGLA_C"/>
    <property type="match status" value="1"/>
</dbReference>
<dbReference type="InterPro" id="IPR015943">
    <property type="entry name" value="WD40/YVTN_repeat-like_dom_sf"/>
</dbReference>
<evidence type="ECO:0000313" key="5">
    <source>
        <dbReference type="Proteomes" id="UP000092967"/>
    </source>
</evidence>
<dbReference type="InterPro" id="IPR057421">
    <property type="entry name" value="CGLA_M"/>
</dbReference>
<gene>
    <name evidence="4" type="ORF">AXE80_08085</name>
</gene>
<dbReference type="Pfam" id="PF25290">
    <property type="entry name" value="CGLA_M"/>
    <property type="match status" value="1"/>
</dbReference>
<dbReference type="InterPro" id="IPR057420">
    <property type="entry name" value="Beta-prop_CGLA"/>
</dbReference>
<protein>
    <recommendedName>
        <fullName evidence="6">Lambda-carrageenase</fullName>
    </recommendedName>
</protein>
<evidence type="ECO:0000259" key="2">
    <source>
        <dbReference type="Pfam" id="PF25291"/>
    </source>
</evidence>
<dbReference type="STRING" id="1790137.AXE80_08085"/>
<evidence type="ECO:0000313" key="4">
    <source>
        <dbReference type="EMBL" id="ANW96239.1"/>
    </source>
</evidence>
<dbReference type="KEGG" id="wfu:AXE80_08085"/>
<dbReference type="InterPro" id="IPR011047">
    <property type="entry name" value="Quinoprotein_ADH-like_sf"/>
</dbReference>
<feature type="domain" description="Lambda-carrageenase C-terminal" evidence="2">
    <location>
        <begin position="894"/>
        <end position="972"/>
    </location>
</feature>
<dbReference type="Proteomes" id="UP000092967">
    <property type="component" value="Chromosome"/>
</dbReference>
<dbReference type="EMBL" id="CP014224">
    <property type="protein sequence ID" value="ANW96239.1"/>
    <property type="molecule type" value="Genomic_DNA"/>
</dbReference>
<feature type="domain" description="Lambda-carrageenase middle" evidence="1">
    <location>
        <begin position="498"/>
        <end position="866"/>
    </location>
</feature>
<keyword evidence="5" id="KW-1185">Reference proteome</keyword>
<evidence type="ECO:0000259" key="3">
    <source>
        <dbReference type="Pfam" id="PF25292"/>
    </source>
</evidence>
<dbReference type="RefSeq" id="WP_068826152.1">
    <property type="nucleotide sequence ID" value="NZ_CP014224.1"/>
</dbReference>
<dbReference type="OrthoDB" id="972537at2"/>
<name>A0A1B1Y665_9FLAO</name>
<dbReference type="InterPro" id="IPR057422">
    <property type="entry name" value="CGLA_C"/>
</dbReference>